<dbReference type="InterPro" id="IPR052051">
    <property type="entry name" value="TCR_complex_component"/>
</dbReference>
<keyword evidence="2" id="KW-1003">Cell membrane</keyword>
<protein>
    <submittedName>
        <fullName evidence="11">Ig kappa chain V-V region MOPC 149</fullName>
    </submittedName>
</protein>
<dbReference type="GO" id="GO:0002376">
    <property type="term" value="P:immune system process"/>
    <property type="evidence" value="ECO:0007669"/>
    <property type="project" value="UniProtKB-KW"/>
</dbReference>
<proteinExistence type="predicted"/>
<feature type="transmembrane region" description="Helical" evidence="8">
    <location>
        <begin position="501"/>
        <end position="521"/>
    </location>
</feature>
<reference evidence="11 12" key="1">
    <citation type="submission" date="2018-10" db="EMBL/GenBank/DDBJ databases">
        <title>Genome assembly for a Yunnan-Guizhou Plateau 3E fish, Anabarilius grahami (Regan), and its evolutionary and genetic applications.</title>
        <authorList>
            <person name="Jiang W."/>
        </authorList>
    </citation>
    <scope>NUCLEOTIDE SEQUENCE [LARGE SCALE GENOMIC DNA]</scope>
    <source>
        <strain evidence="11">AG-KIZ</strain>
        <tissue evidence="11">Muscle</tissue>
    </source>
</reference>
<comment type="caution">
    <text evidence="11">The sequence shown here is derived from an EMBL/GenBank/DDBJ whole genome shotgun (WGS) entry which is preliminary data.</text>
</comment>
<evidence type="ECO:0000256" key="2">
    <source>
        <dbReference type="ARBA" id="ARBA00022475"/>
    </source>
</evidence>
<evidence type="ECO:0000256" key="4">
    <source>
        <dbReference type="ARBA" id="ARBA00022859"/>
    </source>
</evidence>
<sequence>MDKQLCVMIFLLYEAFTVYGNIKQLDSVLSVHEGDTVLLSCFISTKQISVVSWYKQVSGEEPRLIASSILQSSESQFHNEFDRNHFEVLRENDNFNLRIENTVQSDSGTYYCAFSFSNIIEFGNGTRLGIKGAETSKPTHLQLPKFELVESEVNVPLQCSIQHQFVSGGGEHRIYWFRHGSGESPSGSIYIHGNTSHQCVKSSEAGCLSPTCVYNLPKKTFSSSEKGTYFCALATCGEALFGNISKLNYDSHESQNIHTYKCHLIPIGLAALLAISLTINVLLCCLRKNVIIHGDIKELDSVLSVLEGDTVLLSCFISTKQISVVSWYKQVTGEEPRLIASSLLQSSESQFHNEFDRNHFEVLIENDNFNLKIVNTVQSDSGTYYCATTFSNIIEFGNGTRLVIKEAETSKPTHLQPPKFELVESEVNVPLQCSIQNQLESGGGEHRLYWFRHGSGESPPGSIYIHGNTSHQCVKSSEAGCLSPTCVYNLPKKTFSSSEKGTYFCALATCGETLFGNISNLNPDNFKSQNTHLIFVIGFTVLLTSNITIDILLCCMRRKESTESKYQQIQTTDDDVSIIQVCQMKLSRCKTTYNVIIIL</sequence>
<name>A0A3N0Z6R2_ANAGA</name>
<evidence type="ECO:0000313" key="12">
    <source>
        <dbReference type="Proteomes" id="UP000281406"/>
    </source>
</evidence>
<dbReference type="CDD" id="cd00099">
    <property type="entry name" value="IgV"/>
    <property type="match status" value="2"/>
</dbReference>
<evidence type="ECO:0000256" key="6">
    <source>
        <dbReference type="ARBA" id="ARBA00023157"/>
    </source>
</evidence>
<dbReference type="InterPro" id="IPR003599">
    <property type="entry name" value="Ig_sub"/>
</dbReference>
<dbReference type="InterPro" id="IPR003598">
    <property type="entry name" value="Ig_sub2"/>
</dbReference>
<keyword evidence="6" id="KW-1015">Disulfide bond</keyword>
<dbReference type="SUPFAM" id="SSF48726">
    <property type="entry name" value="Immunoglobulin"/>
    <property type="match status" value="4"/>
</dbReference>
<dbReference type="InterPro" id="IPR036179">
    <property type="entry name" value="Ig-like_dom_sf"/>
</dbReference>
<feature type="domain" description="Ig-like" evidence="10">
    <location>
        <begin position="307"/>
        <end position="389"/>
    </location>
</feature>
<evidence type="ECO:0000256" key="7">
    <source>
        <dbReference type="ARBA" id="ARBA00023180"/>
    </source>
</evidence>
<feature type="domain" description="Ig-like" evidence="10">
    <location>
        <begin position="138"/>
        <end position="248"/>
    </location>
</feature>
<dbReference type="SMART" id="SM00408">
    <property type="entry name" value="IGc2"/>
    <property type="match status" value="2"/>
</dbReference>
<feature type="domain" description="Ig-like" evidence="10">
    <location>
        <begin position="412"/>
        <end position="522"/>
    </location>
</feature>
<feature type="transmembrane region" description="Helical" evidence="8">
    <location>
        <begin position="264"/>
        <end position="286"/>
    </location>
</feature>
<dbReference type="PROSITE" id="PS50835">
    <property type="entry name" value="IG_LIKE"/>
    <property type="match status" value="4"/>
</dbReference>
<dbReference type="PANTHER" id="PTHR19433">
    <property type="entry name" value="T-CELL RECEPTOR ALPHA CHAIN V REGION-RELATED"/>
    <property type="match status" value="1"/>
</dbReference>
<feature type="signal peptide" evidence="9">
    <location>
        <begin position="1"/>
        <end position="20"/>
    </location>
</feature>
<dbReference type="InterPro" id="IPR007110">
    <property type="entry name" value="Ig-like_dom"/>
</dbReference>
<keyword evidence="8" id="KW-0812">Transmembrane</keyword>
<dbReference type="InterPro" id="IPR013783">
    <property type="entry name" value="Ig-like_fold"/>
</dbReference>
<feature type="transmembrane region" description="Helical" evidence="8">
    <location>
        <begin position="533"/>
        <end position="555"/>
    </location>
</feature>
<dbReference type="SMART" id="SM00406">
    <property type="entry name" value="IGv"/>
    <property type="match status" value="2"/>
</dbReference>
<organism evidence="11 12">
    <name type="scientific">Anabarilius grahami</name>
    <name type="common">Kanglang fish</name>
    <name type="synonym">Barilius grahami</name>
    <dbReference type="NCBI Taxonomy" id="495550"/>
    <lineage>
        <taxon>Eukaryota</taxon>
        <taxon>Metazoa</taxon>
        <taxon>Chordata</taxon>
        <taxon>Craniata</taxon>
        <taxon>Vertebrata</taxon>
        <taxon>Euteleostomi</taxon>
        <taxon>Actinopterygii</taxon>
        <taxon>Neopterygii</taxon>
        <taxon>Teleostei</taxon>
        <taxon>Ostariophysi</taxon>
        <taxon>Cypriniformes</taxon>
        <taxon>Xenocyprididae</taxon>
        <taxon>Xenocypridinae</taxon>
        <taxon>Xenocypridinae incertae sedis</taxon>
        <taxon>Anabarilius</taxon>
    </lineage>
</organism>
<keyword evidence="4" id="KW-0391">Immunity</keyword>
<dbReference type="EMBL" id="RJVU01007045">
    <property type="protein sequence ID" value="ROL53982.1"/>
    <property type="molecule type" value="Genomic_DNA"/>
</dbReference>
<keyword evidence="5 8" id="KW-0472">Membrane</keyword>
<dbReference type="OrthoDB" id="6370831at2759"/>
<keyword evidence="12" id="KW-1185">Reference proteome</keyword>
<accession>A0A3N0Z6R2</accession>
<keyword evidence="7" id="KW-0325">Glycoprotein</keyword>
<dbReference type="InterPro" id="IPR013106">
    <property type="entry name" value="Ig_V-set"/>
</dbReference>
<evidence type="ECO:0000256" key="3">
    <source>
        <dbReference type="ARBA" id="ARBA00022729"/>
    </source>
</evidence>
<dbReference type="Proteomes" id="UP000281406">
    <property type="component" value="Unassembled WGS sequence"/>
</dbReference>
<feature type="chain" id="PRO_5017978844" evidence="9">
    <location>
        <begin position="21"/>
        <end position="599"/>
    </location>
</feature>
<gene>
    <name evidence="11" type="ORF">DPX16_15580</name>
</gene>
<evidence type="ECO:0000256" key="8">
    <source>
        <dbReference type="SAM" id="Phobius"/>
    </source>
</evidence>
<evidence type="ECO:0000313" key="11">
    <source>
        <dbReference type="EMBL" id="ROL53982.1"/>
    </source>
</evidence>
<evidence type="ECO:0000256" key="5">
    <source>
        <dbReference type="ARBA" id="ARBA00023136"/>
    </source>
</evidence>
<keyword evidence="3 9" id="KW-0732">Signal</keyword>
<dbReference type="GO" id="GO:0005886">
    <property type="term" value="C:plasma membrane"/>
    <property type="evidence" value="ECO:0007669"/>
    <property type="project" value="UniProtKB-SubCell"/>
</dbReference>
<dbReference type="AlphaFoldDB" id="A0A3N0Z6R2"/>
<keyword evidence="8" id="KW-1133">Transmembrane helix</keyword>
<comment type="subcellular location">
    <subcellularLocation>
        <location evidence="1">Cell membrane</location>
    </subcellularLocation>
</comment>
<dbReference type="Pfam" id="PF07686">
    <property type="entry name" value="V-set"/>
    <property type="match status" value="2"/>
</dbReference>
<evidence type="ECO:0000259" key="10">
    <source>
        <dbReference type="PROSITE" id="PS50835"/>
    </source>
</evidence>
<evidence type="ECO:0000256" key="1">
    <source>
        <dbReference type="ARBA" id="ARBA00004236"/>
    </source>
</evidence>
<dbReference type="Gene3D" id="2.60.40.10">
    <property type="entry name" value="Immunoglobulins"/>
    <property type="match status" value="4"/>
</dbReference>
<feature type="domain" description="Ig-like" evidence="10">
    <location>
        <begin position="20"/>
        <end position="112"/>
    </location>
</feature>
<dbReference type="GO" id="GO:0009617">
    <property type="term" value="P:response to bacterium"/>
    <property type="evidence" value="ECO:0007669"/>
    <property type="project" value="TreeGrafter"/>
</dbReference>
<evidence type="ECO:0000256" key="9">
    <source>
        <dbReference type="SAM" id="SignalP"/>
    </source>
</evidence>
<dbReference type="SMART" id="SM00409">
    <property type="entry name" value="IG"/>
    <property type="match status" value="4"/>
</dbReference>
<dbReference type="PANTHER" id="PTHR19433:SF133">
    <property type="entry name" value="IMMUNE-TYPE RECEPTOR 5 PRECURSOR-RELATED"/>
    <property type="match status" value="1"/>
</dbReference>